<organism evidence="1 2">
    <name type="scientific">Marinobacter zhejiangensis</name>
    <dbReference type="NCBI Taxonomy" id="488535"/>
    <lineage>
        <taxon>Bacteria</taxon>
        <taxon>Pseudomonadati</taxon>
        <taxon>Pseudomonadota</taxon>
        <taxon>Gammaproteobacteria</taxon>
        <taxon>Pseudomonadales</taxon>
        <taxon>Marinobacteraceae</taxon>
        <taxon>Marinobacter</taxon>
    </lineage>
</organism>
<dbReference type="STRING" id="488535.SAMN04487963_2832"/>
<dbReference type="EMBL" id="FOUE01000004">
    <property type="protein sequence ID" value="SFM53145.1"/>
    <property type="molecule type" value="Genomic_DNA"/>
</dbReference>
<dbReference type="SUPFAM" id="SSF47413">
    <property type="entry name" value="lambda repressor-like DNA-binding domains"/>
    <property type="match status" value="1"/>
</dbReference>
<dbReference type="InterPro" id="IPR010982">
    <property type="entry name" value="Lambda_DNA-bd_dom_sf"/>
</dbReference>
<name>A0A1I4RLJ2_9GAMM</name>
<keyword evidence="2" id="KW-1185">Reference proteome</keyword>
<proteinExistence type="predicted"/>
<reference evidence="2" key="1">
    <citation type="submission" date="2016-10" db="EMBL/GenBank/DDBJ databases">
        <authorList>
            <person name="Varghese N."/>
            <person name="Submissions S."/>
        </authorList>
    </citation>
    <scope>NUCLEOTIDE SEQUENCE [LARGE SCALE GENOMIC DNA]</scope>
    <source>
        <strain evidence="2">CGMCC 1.7061</strain>
    </source>
</reference>
<evidence type="ECO:0000313" key="1">
    <source>
        <dbReference type="EMBL" id="SFM53145.1"/>
    </source>
</evidence>
<dbReference type="GO" id="GO:0003677">
    <property type="term" value="F:DNA binding"/>
    <property type="evidence" value="ECO:0007669"/>
    <property type="project" value="InterPro"/>
</dbReference>
<gene>
    <name evidence="1" type="ORF">SAMN04487963_2832</name>
</gene>
<dbReference type="InterPro" id="IPR001387">
    <property type="entry name" value="Cro/C1-type_HTH"/>
</dbReference>
<dbReference type="CDD" id="cd00093">
    <property type="entry name" value="HTH_XRE"/>
    <property type="match status" value="1"/>
</dbReference>
<dbReference type="Gene3D" id="1.10.260.40">
    <property type="entry name" value="lambda repressor-like DNA-binding domains"/>
    <property type="match status" value="1"/>
</dbReference>
<dbReference type="Proteomes" id="UP000198519">
    <property type="component" value="Unassembled WGS sequence"/>
</dbReference>
<dbReference type="AlphaFoldDB" id="A0A1I4RLJ2"/>
<evidence type="ECO:0000313" key="2">
    <source>
        <dbReference type="Proteomes" id="UP000198519"/>
    </source>
</evidence>
<sequence>MLKVFPEELLEGSLTDHKGSVTMRYMESFNRRLRAVRDRLSLTVGELAELCGVEEREVLAWEASDPRRRQFPSVSELMDLCVCTETPLESLLDFAEPYDEGQLELPGLAFGNGQDLVRALDDLDKELQKVQLTGDEAELLRRFRKSSDENRKMILQLLGE</sequence>
<dbReference type="RefSeq" id="WP_245749985.1">
    <property type="nucleotide sequence ID" value="NZ_FOUE01000004.1"/>
</dbReference>
<protein>
    <recommendedName>
        <fullName evidence="3">Helix-turn-helix domain-containing protein</fullName>
    </recommendedName>
</protein>
<evidence type="ECO:0008006" key="3">
    <source>
        <dbReference type="Google" id="ProtNLM"/>
    </source>
</evidence>
<accession>A0A1I4RLJ2</accession>